<dbReference type="Proteomes" id="UP001557470">
    <property type="component" value="Unassembled WGS sequence"/>
</dbReference>
<organism evidence="1 2">
    <name type="scientific">Umbra pygmaea</name>
    <name type="common">Eastern mudminnow</name>
    <dbReference type="NCBI Taxonomy" id="75934"/>
    <lineage>
        <taxon>Eukaryota</taxon>
        <taxon>Metazoa</taxon>
        <taxon>Chordata</taxon>
        <taxon>Craniata</taxon>
        <taxon>Vertebrata</taxon>
        <taxon>Euteleostomi</taxon>
        <taxon>Actinopterygii</taxon>
        <taxon>Neopterygii</taxon>
        <taxon>Teleostei</taxon>
        <taxon>Protacanthopterygii</taxon>
        <taxon>Esociformes</taxon>
        <taxon>Umbridae</taxon>
        <taxon>Umbra</taxon>
    </lineage>
</organism>
<evidence type="ECO:0000313" key="1">
    <source>
        <dbReference type="EMBL" id="KAL0965877.1"/>
    </source>
</evidence>
<proteinExistence type="predicted"/>
<protein>
    <submittedName>
        <fullName evidence="1">Uncharacterized protein</fullName>
    </submittedName>
</protein>
<sequence>MGKHIHNIKHQYLSLRALKEKIDEDSIVLQIDSQAENYMCKFSNEIQAVHFGDSHQQVSLHTGVAHTKYGVVSVCTISSSMRHDPSAIWAHLKKVLPYLKQLNTAATTLHVISDGPTTQYRSKKNFFFLSKVPYELGFKKVTWNFLEAGHGKGPADGIGAAVKRQADSLVAKGIDLPTGKVLYEQLLNQPSTVKLMYITEGEIEEMDSLLPDGLLTIKGTMQIHQIVSTRPEEISWRVLSCFCADPHPCQCFGLKKVNILGAQNMETALGSPSSSTCISTSPPIIDLHEGLIGDWCVVRYDGNPYPGIIQDVDAEGCALVRTMSHIGKTSSSGL</sequence>
<dbReference type="AlphaFoldDB" id="A0ABD0WNL4"/>
<dbReference type="PANTHER" id="PTHR46601:SF1">
    <property type="entry name" value="ADF-H DOMAIN-CONTAINING PROTEIN"/>
    <property type="match status" value="1"/>
</dbReference>
<accession>A0ABD0WNL4</accession>
<gene>
    <name evidence="1" type="ORF">UPYG_G00287020</name>
</gene>
<name>A0ABD0WNL4_UMBPY</name>
<dbReference type="EMBL" id="JAGEUA010000009">
    <property type="protein sequence ID" value="KAL0965877.1"/>
    <property type="molecule type" value="Genomic_DNA"/>
</dbReference>
<keyword evidence="2" id="KW-1185">Reference proteome</keyword>
<dbReference type="PANTHER" id="PTHR46601">
    <property type="entry name" value="ULP_PROTEASE DOMAIN-CONTAINING PROTEIN"/>
    <property type="match status" value="1"/>
</dbReference>
<comment type="caution">
    <text evidence="1">The sequence shown here is derived from an EMBL/GenBank/DDBJ whole genome shotgun (WGS) entry which is preliminary data.</text>
</comment>
<evidence type="ECO:0000313" key="2">
    <source>
        <dbReference type="Proteomes" id="UP001557470"/>
    </source>
</evidence>
<reference evidence="1 2" key="1">
    <citation type="submission" date="2024-06" db="EMBL/GenBank/DDBJ databases">
        <authorList>
            <person name="Pan Q."/>
            <person name="Wen M."/>
            <person name="Jouanno E."/>
            <person name="Zahm M."/>
            <person name="Klopp C."/>
            <person name="Cabau C."/>
            <person name="Louis A."/>
            <person name="Berthelot C."/>
            <person name="Parey E."/>
            <person name="Roest Crollius H."/>
            <person name="Montfort J."/>
            <person name="Robinson-Rechavi M."/>
            <person name="Bouchez O."/>
            <person name="Lampietro C."/>
            <person name="Lopez Roques C."/>
            <person name="Donnadieu C."/>
            <person name="Postlethwait J."/>
            <person name="Bobe J."/>
            <person name="Verreycken H."/>
            <person name="Guiguen Y."/>
        </authorList>
    </citation>
    <scope>NUCLEOTIDE SEQUENCE [LARGE SCALE GENOMIC DNA]</scope>
    <source>
        <strain evidence="1">Up_M1</strain>
        <tissue evidence="1">Testis</tissue>
    </source>
</reference>